<accession>A0ABQ7GG76</accession>
<evidence type="ECO:0000256" key="1">
    <source>
        <dbReference type="SAM" id="MobiDB-lite"/>
    </source>
</evidence>
<dbReference type="EMBL" id="MU069801">
    <property type="protein sequence ID" value="KAF5833602.1"/>
    <property type="molecule type" value="Genomic_DNA"/>
</dbReference>
<name>A0ABQ7GG76_DUNSA</name>
<evidence type="ECO:0000313" key="2">
    <source>
        <dbReference type="EMBL" id="KAF5833602.1"/>
    </source>
</evidence>
<keyword evidence="3" id="KW-1185">Reference proteome</keyword>
<evidence type="ECO:0000313" key="3">
    <source>
        <dbReference type="Proteomes" id="UP000815325"/>
    </source>
</evidence>
<reference evidence="2" key="1">
    <citation type="submission" date="2017-08" db="EMBL/GenBank/DDBJ databases">
        <authorList>
            <person name="Polle J.E."/>
            <person name="Barry K."/>
            <person name="Cushman J."/>
            <person name="Schmutz J."/>
            <person name="Tran D."/>
            <person name="Hathwaick L.T."/>
            <person name="Yim W.C."/>
            <person name="Jenkins J."/>
            <person name="Mckie-Krisberg Z.M."/>
            <person name="Prochnik S."/>
            <person name="Lindquist E."/>
            <person name="Dockter R.B."/>
            <person name="Adam C."/>
            <person name="Molina H."/>
            <person name="Bunkerborg J."/>
            <person name="Jin E."/>
            <person name="Buchheim M."/>
            <person name="Magnuson J."/>
        </authorList>
    </citation>
    <scope>NUCLEOTIDE SEQUENCE</scope>
    <source>
        <strain evidence="2">CCAP 19/18</strain>
    </source>
</reference>
<feature type="non-terminal residue" evidence="2">
    <location>
        <position position="1"/>
    </location>
</feature>
<sequence length="109" mass="11737">VEEQQSGGTGDPVTSEDMRADALKMVAKIGLEGRREIEELREEMEGFKTSVSRAMSRAVSVRQSHYNSEDEDEGEDGDKPGADTVSALPPGPALPPPLARPNTYTHVGL</sequence>
<organism evidence="2 3">
    <name type="scientific">Dunaliella salina</name>
    <name type="common">Green alga</name>
    <name type="synonym">Protococcus salinus</name>
    <dbReference type="NCBI Taxonomy" id="3046"/>
    <lineage>
        <taxon>Eukaryota</taxon>
        <taxon>Viridiplantae</taxon>
        <taxon>Chlorophyta</taxon>
        <taxon>core chlorophytes</taxon>
        <taxon>Chlorophyceae</taxon>
        <taxon>CS clade</taxon>
        <taxon>Chlamydomonadales</taxon>
        <taxon>Dunaliellaceae</taxon>
        <taxon>Dunaliella</taxon>
    </lineage>
</organism>
<gene>
    <name evidence="2" type="ORF">DUNSADRAFT_10018</name>
</gene>
<feature type="region of interest" description="Disordered" evidence="1">
    <location>
        <begin position="58"/>
        <end position="109"/>
    </location>
</feature>
<comment type="caution">
    <text evidence="2">The sequence shown here is derived from an EMBL/GenBank/DDBJ whole genome shotgun (WGS) entry which is preliminary data.</text>
</comment>
<proteinExistence type="predicted"/>
<dbReference type="Proteomes" id="UP000815325">
    <property type="component" value="Unassembled WGS sequence"/>
</dbReference>
<protein>
    <submittedName>
        <fullName evidence="2">Uncharacterized protein</fullName>
    </submittedName>
</protein>
<feature type="compositionally biased region" description="Pro residues" evidence="1">
    <location>
        <begin position="89"/>
        <end position="99"/>
    </location>
</feature>